<feature type="compositionally biased region" description="Basic and acidic residues" evidence="1">
    <location>
        <begin position="81"/>
        <end position="94"/>
    </location>
</feature>
<organism evidence="2 3">
    <name type="scientific">Diplocarpon coronariae</name>
    <dbReference type="NCBI Taxonomy" id="2795749"/>
    <lineage>
        <taxon>Eukaryota</taxon>
        <taxon>Fungi</taxon>
        <taxon>Dikarya</taxon>
        <taxon>Ascomycota</taxon>
        <taxon>Pezizomycotina</taxon>
        <taxon>Leotiomycetes</taxon>
        <taxon>Helotiales</taxon>
        <taxon>Drepanopezizaceae</taxon>
        <taxon>Diplocarpon</taxon>
    </lineage>
</organism>
<dbReference type="EMBL" id="MZNU01000281">
    <property type="protein sequence ID" value="OWP01232.1"/>
    <property type="molecule type" value="Genomic_DNA"/>
</dbReference>
<reference evidence="2 3" key="1">
    <citation type="submission" date="2017-04" db="EMBL/GenBank/DDBJ databases">
        <title>Draft genome sequence of Marssonina coronaria NL1: causal agent of apple blotch.</title>
        <authorList>
            <person name="Cheng Q."/>
        </authorList>
    </citation>
    <scope>NUCLEOTIDE SEQUENCE [LARGE SCALE GENOMIC DNA]</scope>
    <source>
        <strain evidence="2 3">NL1</strain>
    </source>
</reference>
<feature type="compositionally biased region" description="Polar residues" evidence="1">
    <location>
        <begin position="7"/>
        <end position="25"/>
    </location>
</feature>
<feature type="compositionally biased region" description="Polar residues" evidence="1">
    <location>
        <begin position="104"/>
        <end position="125"/>
    </location>
</feature>
<accession>A0A218Z0F4</accession>
<dbReference type="AlphaFoldDB" id="A0A218Z0F4"/>
<protein>
    <submittedName>
        <fullName evidence="2">Uncharacterized protein</fullName>
    </submittedName>
</protein>
<feature type="region of interest" description="Disordered" evidence="1">
    <location>
        <begin position="1"/>
        <end position="153"/>
    </location>
</feature>
<feature type="compositionally biased region" description="Basic and acidic residues" evidence="1">
    <location>
        <begin position="51"/>
        <end position="65"/>
    </location>
</feature>
<evidence type="ECO:0000313" key="2">
    <source>
        <dbReference type="EMBL" id="OWP01232.1"/>
    </source>
</evidence>
<proteinExistence type="predicted"/>
<sequence length="153" mass="16609">MADASSVAYTSDSRNLQSCQLSTHRTQVEGARPTLLSRQSRQRSSAAESGPGRDRPDLKRARDGRSGPSRMDSTAHSTARKAKEVAQRPPRDPRAGGSSWDDGLSSTESPSSPGAQPLRPQTSHISDVKGTRRRRRAHTSCQPLPTVEWAPEP</sequence>
<keyword evidence="3" id="KW-1185">Reference proteome</keyword>
<comment type="caution">
    <text evidence="2">The sequence shown here is derived from an EMBL/GenBank/DDBJ whole genome shotgun (WGS) entry which is preliminary data.</text>
</comment>
<gene>
    <name evidence="2" type="ORF">B2J93_5512</name>
</gene>
<evidence type="ECO:0000256" key="1">
    <source>
        <dbReference type="SAM" id="MobiDB-lite"/>
    </source>
</evidence>
<dbReference type="Proteomes" id="UP000242519">
    <property type="component" value="Unassembled WGS sequence"/>
</dbReference>
<evidence type="ECO:0000313" key="3">
    <source>
        <dbReference type="Proteomes" id="UP000242519"/>
    </source>
</evidence>
<dbReference type="InParanoid" id="A0A218Z0F4"/>
<name>A0A218Z0F4_9HELO</name>